<dbReference type="InterPro" id="IPR001867">
    <property type="entry name" value="OmpR/PhoB-type_DNA-bd"/>
</dbReference>
<keyword evidence="1 3" id="KW-0238">DNA-binding</keyword>
<dbReference type="InterPro" id="IPR036388">
    <property type="entry name" value="WH-like_DNA-bd_sf"/>
</dbReference>
<dbReference type="Gene3D" id="3.40.50.2300">
    <property type="match status" value="1"/>
</dbReference>
<evidence type="ECO:0000313" key="7">
    <source>
        <dbReference type="Proteomes" id="UP000215377"/>
    </source>
</evidence>
<evidence type="ECO:0000256" key="1">
    <source>
        <dbReference type="ARBA" id="ARBA00023125"/>
    </source>
</evidence>
<dbReference type="EMBL" id="AQQR01000003">
    <property type="protein sequence ID" value="OWU74754.1"/>
    <property type="molecule type" value="Genomic_DNA"/>
</dbReference>
<evidence type="ECO:0000259" key="4">
    <source>
        <dbReference type="PROSITE" id="PS50110"/>
    </source>
</evidence>
<evidence type="ECO:0000256" key="3">
    <source>
        <dbReference type="PROSITE-ProRule" id="PRU01091"/>
    </source>
</evidence>
<dbReference type="GO" id="GO:0032993">
    <property type="term" value="C:protein-DNA complex"/>
    <property type="evidence" value="ECO:0007669"/>
    <property type="project" value="TreeGrafter"/>
</dbReference>
<feature type="domain" description="OmpR/PhoB-type" evidence="5">
    <location>
        <begin position="125"/>
        <end position="223"/>
    </location>
</feature>
<dbReference type="CDD" id="cd00383">
    <property type="entry name" value="trans_reg_C"/>
    <property type="match status" value="1"/>
</dbReference>
<proteinExistence type="predicted"/>
<comment type="caution">
    <text evidence="6">The sequence shown here is derived from an EMBL/GenBank/DDBJ whole genome shotgun (WGS) entry which is preliminary data.</text>
</comment>
<dbReference type="GO" id="GO:0000976">
    <property type="term" value="F:transcription cis-regulatory region binding"/>
    <property type="evidence" value="ECO:0007669"/>
    <property type="project" value="TreeGrafter"/>
</dbReference>
<dbReference type="PANTHER" id="PTHR48111:SF36">
    <property type="entry name" value="TRANSCRIPTIONAL REGULATORY PROTEIN CUTR"/>
    <property type="match status" value="1"/>
</dbReference>
<dbReference type="InterPro" id="IPR011006">
    <property type="entry name" value="CheY-like_superfamily"/>
</dbReference>
<dbReference type="SMART" id="SM00448">
    <property type="entry name" value="REC"/>
    <property type="match status" value="1"/>
</dbReference>
<feature type="domain" description="Response regulatory" evidence="4">
    <location>
        <begin position="9"/>
        <end position="123"/>
    </location>
</feature>
<dbReference type="Gene3D" id="6.10.250.690">
    <property type="match status" value="1"/>
</dbReference>
<dbReference type="PANTHER" id="PTHR48111">
    <property type="entry name" value="REGULATOR OF RPOS"/>
    <property type="match status" value="1"/>
</dbReference>
<dbReference type="SUPFAM" id="SSF52172">
    <property type="entry name" value="CheY-like"/>
    <property type="match status" value="1"/>
</dbReference>
<dbReference type="Gene3D" id="1.10.10.10">
    <property type="entry name" value="Winged helix-like DNA-binding domain superfamily/Winged helix DNA-binding domain"/>
    <property type="match status" value="1"/>
</dbReference>
<gene>
    <name evidence="6" type="ORF">ATO3_09095</name>
</gene>
<reference evidence="6 7" key="1">
    <citation type="submission" date="2013-04" db="EMBL/GenBank/DDBJ databases">
        <title>Oceanicola sp. 22II1-22F33 Genome Sequencing.</title>
        <authorList>
            <person name="Lai Q."/>
            <person name="Li G."/>
            <person name="Shao Z."/>
        </authorList>
    </citation>
    <scope>NUCLEOTIDE SEQUENCE [LARGE SCALE GENOMIC DNA]</scope>
    <source>
        <strain evidence="6 7">22II1-22F33</strain>
    </source>
</reference>
<feature type="DNA-binding region" description="OmpR/PhoB-type" evidence="3">
    <location>
        <begin position="125"/>
        <end position="223"/>
    </location>
</feature>
<dbReference type="PROSITE" id="PS51755">
    <property type="entry name" value="OMPR_PHOB"/>
    <property type="match status" value="1"/>
</dbReference>
<dbReference type="InterPro" id="IPR016032">
    <property type="entry name" value="Sig_transdc_resp-reg_C-effctor"/>
</dbReference>
<feature type="modified residue" description="4-aspartylphosphate" evidence="2">
    <location>
        <position position="58"/>
    </location>
</feature>
<keyword evidence="7" id="KW-1185">Reference proteome</keyword>
<keyword evidence="2" id="KW-0597">Phosphoprotein</keyword>
<dbReference type="SUPFAM" id="SSF46894">
    <property type="entry name" value="C-terminal effector domain of the bipartite response regulators"/>
    <property type="match status" value="1"/>
</dbReference>
<sequence>MRGGVMSTRLLLVEDDVGVARMLERGLAQAGYDVDWERTLQDAVAQVGRLAHDLVVLDRMLPDGDGADLCAALRTFGHPARVCMLTARDTLDDKLRGFNAGADDYLVKPFEFDELLARLHALGRRGPPERPELRRDAGARVLALGARRVTLTRREWALAQPLIDHRGETVRREDLLAAAWGGEDKVSGNSVDVYVGYLRRKLAELSEDIRIETVRGEGFRLVQ</sequence>
<dbReference type="Pfam" id="PF00072">
    <property type="entry name" value="Response_reg"/>
    <property type="match status" value="1"/>
</dbReference>
<evidence type="ECO:0000256" key="2">
    <source>
        <dbReference type="PROSITE-ProRule" id="PRU00169"/>
    </source>
</evidence>
<dbReference type="GO" id="GO:0005829">
    <property type="term" value="C:cytosol"/>
    <property type="evidence" value="ECO:0007669"/>
    <property type="project" value="TreeGrafter"/>
</dbReference>
<dbReference type="InterPro" id="IPR039420">
    <property type="entry name" value="WalR-like"/>
</dbReference>
<dbReference type="Pfam" id="PF00486">
    <property type="entry name" value="Trans_reg_C"/>
    <property type="match status" value="1"/>
</dbReference>
<dbReference type="GO" id="GO:0000156">
    <property type="term" value="F:phosphorelay response regulator activity"/>
    <property type="evidence" value="ECO:0007669"/>
    <property type="project" value="TreeGrafter"/>
</dbReference>
<name>A0A225NMG7_9RHOB</name>
<dbReference type="InterPro" id="IPR001789">
    <property type="entry name" value="Sig_transdc_resp-reg_receiver"/>
</dbReference>
<dbReference type="PROSITE" id="PS50110">
    <property type="entry name" value="RESPONSE_REGULATORY"/>
    <property type="match status" value="1"/>
</dbReference>
<evidence type="ECO:0000259" key="5">
    <source>
        <dbReference type="PROSITE" id="PS51755"/>
    </source>
</evidence>
<dbReference type="Proteomes" id="UP000215377">
    <property type="component" value="Unassembled WGS sequence"/>
</dbReference>
<accession>A0A225NMG7</accession>
<evidence type="ECO:0000313" key="6">
    <source>
        <dbReference type="EMBL" id="OWU74754.1"/>
    </source>
</evidence>
<evidence type="ECO:0008006" key="8">
    <source>
        <dbReference type="Google" id="ProtNLM"/>
    </source>
</evidence>
<dbReference type="AlphaFoldDB" id="A0A225NMG7"/>
<organism evidence="6 7">
    <name type="scientific">Marinibacterium profundimaris</name>
    <dbReference type="NCBI Taxonomy" id="1679460"/>
    <lineage>
        <taxon>Bacteria</taxon>
        <taxon>Pseudomonadati</taxon>
        <taxon>Pseudomonadota</taxon>
        <taxon>Alphaproteobacteria</taxon>
        <taxon>Rhodobacterales</taxon>
        <taxon>Paracoccaceae</taxon>
        <taxon>Marinibacterium</taxon>
    </lineage>
</organism>
<protein>
    <recommendedName>
        <fullName evidence="8">Transcriptional regulator</fullName>
    </recommendedName>
</protein>
<dbReference type="SMART" id="SM00862">
    <property type="entry name" value="Trans_reg_C"/>
    <property type="match status" value="1"/>
</dbReference>
<dbReference type="GO" id="GO:0006355">
    <property type="term" value="P:regulation of DNA-templated transcription"/>
    <property type="evidence" value="ECO:0007669"/>
    <property type="project" value="InterPro"/>
</dbReference>